<proteinExistence type="predicted"/>
<gene>
    <name evidence="1" type="ORF">PEVE_00029972</name>
</gene>
<evidence type="ECO:0000313" key="1">
    <source>
        <dbReference type="EMBL" id="CAH3026789.1"/>
    </source>
</evidence>
<dbReference type="SUPFAM" id="SSF54001">
    <property type="entry name" value="Cysteine proteinases"/>
    <property type="match status" value="1"/>
</dbReference>
<comment type="caution">
    <text evidence="1">The sequence shown here is derived from an EMBL/GenBank/DDBJ whole genome shotgun (WGS) entry which is preliminary data.</text>
</comment>
<evidence type="ECO:0000313" key="2">
    <source>
        <dbReference type="Proteomes" id="UP001159427"/>
    </source>
</evidence>
<dbReference type="Proteomes" id="UP001159427">
    <property type="component" value="Unassembled WGS sequence"/>
</dbReference>
<evidence type="ECO:0008006" key="3">
    <source>
        <dbReference type="Google" id="ProtNLM"/>
    </source>
</evidence>
<name>A0ABN8MBA0_9CNID</name>
<organism evidence="1 2">
    <name type="scientific">Porites evermanni</name>
    <dbReference type="NCBI Taxonomy" id="104178"/>
    <lineage>
        <taxon>Eukaryota</taxon>
        <taxon>Metazoa</taxon>
        <taxon>Cnidaria</taxon>
        <taxon>Anthozoa</taxon>
        <taxon>Hexacorallia</taxon>
        <taxon>Scleractinia</taxon>
        <taxon>Fungiina</taxon>
        <taxon>Poritidae</taxon>
        <taxon>Porites</taxon>
    </lineage>
</organism>
<dbReference type="EMBL" id="CALNXI010000422">
    <property type="protein sequence ID" value="CAH3026789.1"/>
    <property type="molecule type" value="Genomic_DNA"/>
</dbReference>
<protein>
    <recommendedName>
        <fullName evidence="3">Ubiquitin-like protease family profile domain-containing protein</fullName>
    </recommendedName>
</protein>
<reference evidence="1 2" key="1">
    <citation type="submission" date="2022-05" db="EMBL/GenBank/DDBJ databases">
        <authorList>
            <consortium name="Genoscope - CEA"/>
            <person name="William W."/>
        </authorList>
    </citation>
    <scope>NUCLEOTIDE SEQUENCE [LARGE SCALE GENOMIC DNA]</scope>
</reference>
<keyword evidence="2" id="KW-1185">Reference proteome</keyword>
<accession>A0ABN8MBA0</accession>
<dbReference type="Gene3D" id="3.40.395.10">
    <property type="entry name" value="Adenoviral Proteinase, Chain A"/>
    <property type="match status" value="1"/>
</dbReference>
<dbReference type="InterPro" id="IPR038765">
    <property type="entry name" value="Papain-like_cys_pep_sf"/>
</dbReference>
<sequence length="176" mass="20442">MEFVPLSDTVLKYLAEDDRELRPYFRGVFPADQLPPVSKKRVNAYIVNTDPASQPGEHWLALWTEGTTCEVFDSYGLPLSTYKNPTLQAWLSQWKEIISSDQTLQAMDSFTCGHYALFFLKAKARHASFQDFLAQWHSNNLVLNDRRVADQLQRLIKTELTEYEQCNVNRCSFFIH</sequence>